<organism evidence="2 3">
    <name type="scientific">Agathobacter rectalis</name>
    <dbReference type="NCBI Taxonomy" id="39491"/>
    <lineage>
        <taxon>Bacteria</taxon>
        <taxon>Bacillati</taxon>
        <taxon>Bacillota</taxon>
        <taxon>Clostridia</taxon>
        <taxon>Lachnospirales</taxon>
        <taxon>Lachnospiraceae</taxon>
        <taxon>Agathobacter</taxon>
    </lineage>
</organism>
<protein>
    <submittedName>
        <fullName evidence="2">Uncharacterized protein</fullName>
    </submittedName>
</protein>
<keyword evidence="1" id="KW-1133">Transmembrane helix</keyword>
<sequence>MDKEKLLLSILSTILGSSVLNGVITHILYNNKLKKELKNKGNDMIAQDIANSLQFFRNLELELTTQEIYNIENELNERGSDINLFGGECIYPAIFNDWASYDSFIEKIHICREQHEKNLSCKIALNLVFIDRYTKQLSLFMSENGNEASLPFWGAIFIVDLQRWQKKIDKLLVKEINKYSYKLESHASNKWERLKKKELIKQYESTILHFLLTDKCPLRYKKMMTHLKTILESASEDN</sequence>
<comment type="caution">
    <text evidence="2">The sequence shown here is derived from an EMBL/GenBank/DDBJ whole genome shotgun (WGS) entry which is preliminary data.</text>
</comment>
<proteinExistence type="predicted"/>
<dbReference type="RefSeq" id="WP_154266583.1">
    <property type="nucleotide sequence ID" value="NZ_WKQP01000004.1"/>
</dbReference>
<evidence type="ECO:0000313" key="3">
    <source>
        <dbReference type="Proteomes" id="UP000479563"/>
    </source>
</evidence>
<gene>
    <name evidence="2" type="ORF">GKE07_03805</name>
</gene>
<accession>A0A6L5T578</accession>
<evidence type="ECO:0000256" key="1">
    <source>
        <dbReference type="SAM" id="Phobius"/>
    </source>
</evidence>
<keyword evidence="1" id="KW-0812">Transmembrane</keyword>
<name>A0A6L5T578_9FIRM</name>
<feature type="transmembrane region" description="Helical" evidence="1">
    <location>
        <begin position="6"/>
        <end position="29"/>
    </location>
</feature>
<dbReference type="EMBL" id="WKQP01000004">
    <property type="protein sequence ID" value="MSC59349.1"/>
    <property type="molecule type" value="Genomic_DNA"/>
</dbReference>
<keyword evidence="1" id="KW-0472">Membrane</keyword>
<reference evidence="2 3" key="1">
    <citation type="journal article" date="2019" name="Nat. Med.">
        <title>A library of human gut bacterial isolates paired with longitudinal multiomics data enables mechanistic microbiome research.</title>
        <authorList>
            <person name="Poyet M."/>
            <person name="Groussin M."/>
            <person name="Gibbons S.M."/>
            <person name="Avila-Pacheco J."/>
            <person name="Jiang X."/>
            <person name="Kearney S.M."/>
            <person name="Perrotta A.R."/>
            <person name="Berdy B."/>
            <person name="Zhao S."/>
            <person name="Lieberman T.D."/>
            <person name="Swanson P.K."/>
            <person name="Smith M."/>
            <person name="Roesemann S."/>
            <person name="Alexander J.E."/>
            <person name="Rich S.A."/>
            <person name="Livny J."/>
            <person name="Vlamakis H."/>
            <person name="Clish C."/>
            <person name="Bullock K."/>
            <person name="Deik A."/>
            <person name="Scott J."/>
            <person name="Pierce K.A."/>
            <person name="Xavier R.J."/>
            <person name="Alm E.J."/>
        </authorList>
    </citation>
    <scope>NUCLEOTIDE SEQUENCE [LARGE SCALE GENOMIC DNA]</scope>
    <source>
        <strain evidence="2 3">BIOML-A11</strain>
    </source>
</reference>
<evidence type="ECO:0000313" key="2">
    <source>
        <dbReference type="EMBL" id="MSC59349.1"/>
    </source>
</evidence>
<dbReference type="Proteomes" id="UP000479563">
    <property type="component" value="Unassembled WGS sequence"/>
</dbReference>
<dbReference type="AlphaFoldDB" id="A0A6L5T578"/>